<reference evidence="1" key="1">
    <citation type="submission" date="2014-09" db="EMBL/GenBank/DDBJ databases">
        <title>Genome sequence of the luminous mushroom Mycena chlorophos for searching fungal bioluminescence genes.</title>
        <authorList>
            <person name="Tanaka Y."/>
            <person name="Kasuga D."/>
            <person name="Oba Y."/>
            <person name="Hase S."/>
            <person name="Sato K."/>
            <person name="Oba Y."/>
            <person name="Sakakibara Y."/>
        </authorList>
    </citation>
    <scope>NUCLEOTIDE SEQUENCE</scope>
</reference>
<sequence>MRALSSQTPSRPDTISPVAHPVSAVTAAVAKRMRQSKHYLLSPSSSVAKKRVFAADELFLGRSHKQTSGLARHILL</sequence>
<evidence type="ECO:0000313" key="2">
    <source>
        <dbReference type="Proteomes" id="UP000815677"/>
    </source>
</evidence>
<proteinExistence type="predicted"/>
<name>A0ABQ0L341_MYCCL</name>
<accession>A0ABQ0L341</accession>
<dbReference type="EMBL" id="DF841505">
    <property type="protein sequence ID" value="GAT45565.1"/>
    <property type="molecule type" value="Genomic_DNA"/>
</dbReference>
<protein>
    <submittedName>
        <fullName evidence="1">Uncharacterized protein</fullName>
    </submittedName>
</protein>
<organism evidence="1 2">
    <name type="scientific">Mycena chlorophos</name>
    <name type="common">Agaric fungus</name>
    <name type="synonym">Agaricus chlorophos</name>
    <dbReference type="NCBI Taxonomy" id="658473"/>
    <lineage>
        <taxon>Eukaryota</taxon>
        <taxon>Fungi</taxon>
        <taxon>Dikarya</taxon>
        <taxon>Basidiomycota</taxon>
        <taxon>Agaricomycotina</taxon>
        <taxon>Agaricomycetes</taxon>
        <taxon>Agaricomycetidae</taxon>
        <taxon>Agaricales</taxon>
        <taxon>Marasmiineae</taxon>
        <taxon>Mycenaceae</taxon>
        <taxon>Mycena</taxon>
    </lineage>
</organism>
<gene>
    <name evidence="1" type="ORF">MCHLO_03136</name>
</gene>
<keyword evidence="2" id="KW-1185">Reference proteome</keyword>
<dbReference type="Proteomes" id="UP000815677">
    <property type="component" value="Unassembled WGS sequence"/>
</dbReference>
<evidence type="ECO:0000313" key="1">
    <source>
        <dbReference type="EMBL" id="GAT45565.1"/>
    </source>
</evidence>